<sequence length="122" mass="14482">MLKFYRTLLSGDKPEGVFRIRNPKAILVSEEVERLLREYTQNQELVRNIGAHYYQIIYPVQLRHHEKMGISTREVNTPKGRYGPDYQGVSRPRSRTGKHYHRTSLLIKAFNHKFRLDLELNT</sequence>
<accession>A0AAV1JT60</accession>
<gene>
    <name evidence="2" type="ORF">LNINA_LOCUS11705</name>
</gene>
<protein>
    <submittedName>
        <fullName evidence="2">Uncharacterized protein</fullName>
    </submittedName>
</protein>
<dbReference type="Proteomes" id="UP001497472">
    <property type="component" value="Unassembled WGS sequence"/>
</dbReference>
<evidence type="ECO:0000256" key="1">
    <source>
        <dbReference type="SAM" id="MobiDB-lite"/>
    </source>
</evidence>
<evidence type="ECO:0000313" key="2">
    <source>
        <dbReference type="EMBL" id="CAK1552674.1"/>
    </source>
</evidence>
<keyword evidence="3" id="KW-1185">Reference proteome</keyword>
<dbReference type="AlphaFoldDB" id="A0AAV1JT60"/>
<comment type="caution">
    <text evidence="2">The sequence shown here is derived from an EMBL/GenBank/DDBJ whole genome shotgun (WGS) entry which is preliminary data.</text>
</comment>
<evidence type="ECO:0000313" key="3">
    <source>
        <dbReference type="Proteomes" id="UP001497472"/>
    </source>
</evidence>
<feature type="region of interest" description="Disordered" evidence="1">
    <location>
        <begin position="74"/>
        <end position="97"/>
    </location>
</feature>
<dbReference type="EMBL" id="CAVLEF010000156">
    <property type="protein sequence ID" value="CAK1552674.1"/>
    <property type="molecule type" value="Genomic_DNA"/>
</dbReference>
<reference evidence="2 3" key="1">
    <citation type="submission" date="2023-11" db="EMBL/GenBank/DDBJ databases">
        <authorList>
            <person name="Okamura Y."/>
        </authorList>
    </citation>
    <scope>NUCLEOTIDE SEQUENCE [LARGE SCALE GENOMIC DNA]</scope>
</reference>
<organism evidence="2 3">
    <name type="scientific">Leptosia nina</name>
    <dbReference type="NCBI Taxonomy" id="320188"/>
    <lineage>
        <taxon>Eukaryota</taxon>
        <taxon>Metazoa</taxon>
        <taxon>Ecdysozoa</taxon>
        <taxon>Arthropoda</taxon>
        <taxon>Hexapoda</taxon>
        <taxon>Insecta</taxon>
        <taxon>Pterygota</taxon>
        <taxon>Neoptera</taxon>
        <taxon>Endopterygota</taxon>
        <taxon>Lepidoptera</taxon>
        <taxon>Glossata</taxon>
        <taxon>Ditrysia</taxon>
        <taxon>Papilionoidea</taxon>
        <taxon>Pieridae</taxon>
        <taxon>Pierinae</taxon>
        <taxon>Leptosia</taxon>
    </lineage>
</organism>
<name>A0AAV1JT60_9NEOP</name>
<proteinExistence type="predicted"/>